<dbReference type="InterPro" id="IPR043502">
    <property type="entry name" value="DNA/RNA_pol_sf"/>
</dbReference>
<keyword evidence="4" id="KW-0255">Endonuclease</keyword>
<evidence type="ECO:0000313" key="8">
    <source>
        <dbReference type="EMBL" id="PKI45017.1"/>
    </source>
</evidence>
<gene>
    <name evidence="8" type="ORF">CRG98_034589</name>
</gene>
<dbReference type="EMBL" id="PGOL01002804">
    <property type="protein sequence ID" value="PKI45017.1"/>
    <property type="molecule type" value="Genomic_DNA"/>
</dbReference>
<dbReference type="AlphaFoldDB" id="A0A2I0ILY8"/>
<accession>A0A2I0ILY8</accession>
<keyword evidence="1" id="KW-0808">Transferase</keyword>
<evidence type="ECO:0000259" key="7">
    <source>
        <dbReference type="Pfam" id="PF17917"/>
    </source>
</evidence>
<protein>
    <recommendedName>
        <fullName evidence="7">Reverse transcriptase RNase H-like domain-containing protein</fullName>
    </recommendedName>
</protein>
<keyword evidence="5" id="KW-0378">Hydrolase</keyword>
<dbReference type="GO" id="GO:0016787">
    <property type="term" value="F:hydrolase activity"/>
    <property type="evidence" value="ECO:0007669"/>
    <property type="project" value="UniProtKB-KW"/>
</dbReference>
<reference evidence="8 9" key="1">
    <citation type="submission" date="2017-11" db="EMBL/GenBank/DDBJ databases">
        <title>De-novo sequencing of pomegranate (Punica granatum L.) genome.</title>
        <authorList>
            <person name="Akparov Z."/>
            <person name="Amiraslanov A."/>
            <person name="Hajiyeva S."/>
            <person name="Abbasov M."/>
            <person name="Kaur K."/>
            <person name="Hamwieh A."/>
            <person name="Solovyev V."/>
            <person name="Salamov A."/>
            <person name="Braich B."/>
            <person name="Kosarev P."/>
            <person name="Mahmoud A."/>
            <person name="Hajiyev E."/>
            <person name="Babayeva S."/>
            <person name="Izzatullayeva V."/>
            <person name="Mammadov A."/>
            <person name="Mammadov A."/>
            <person name="Sharifova S."/>
            <person name="Ojaghi J."/>
            <person name="Eynullazada K."/>
            <person name="Bayramov B."/>
            <person name="Abdulazimova A."/>
            <person name="Shahmuradov I."/>
        </authorList>
    </citation>
    <scope>NUCLEOTIDE SEQUENCE [LARGE SCALE GENOMIC DNA]</scope>
    <source>
        <strain evidence="9">cv. AG2017</strain>
        <tissue evidence="8">Leaf</tissue>
    </source>
</reference>
<keyword evidence="2" id="KW-0548">Nucleotidyltransferase</keyword>
<evidence type="ECO:0000313" key="9">
    <source>
        <dbReference type="Proteomes" id="UP000233551"/>
    </source>
</evidence>
<feature type="domain" description="Reverse transcriptase RNase H-like" evidence="7">
    <location>
        <begin position="50"/>
        <end position="154"/>
    </location>
</feature>
<keyword evidence="3" id="KW-0540">Nuclease</keyword>
<dbReference type="PANTHER" id="PTHR48475:SF1">
    <property type="entry name" value="RNASE H TYPE-1 DOMAIN-CONTAINING PROTEIN"/>
    <property type="match status" value="1"/>
</dbReference>
<sequence length="223" mass="25375">MHLGVKSGKLLGFVVSEKGIEVDPDKVKVIMELPPLSTVHKSPVLVPPSPDRSLILYLTVHRQSIGCMLGQNNNSSHAERAIYYLSKKFTEGESSYPEIERMRCTLVWVMQRLQQYTLSHTVRLLSKTDPLKYMLGSPSFMRNIAKWRCQLMEYDNEYVSRMYGPECGLSSRSACVLLDCVAWECPPSRRCVTDTREKESPFIILRPEGRGQISYPGLGVWNS</sequence>
<evidence type="ECO:0000256" key="1">
    <source>
        <dbReference type="ARBA" id="ARBA00022679"/>
    </source>
</evidence>
<evidence type="ECO:0000256" key="3">
    <source>
        <dbReference type="ARBA" id="ARBA00022722"/>
    </source>
</evidence>
<name>A0A2I0ILY8_PUNGR</name>
<evidence type="ECO:0000256" key="5">
    <source>
        <dbReference type="ARBA" id="ARBA00022801"/>
    </source>
</evidence>
<evidence type="ECO:0000256" key="2">
    <source>
        <dbReference type="ARBA" id="ARBA00022695"/>
    </source>
</evidence>
<keyword evidence="9" id="KW-1185">Reference proteome</keyword>
<evidence type="ECO:0000256" key="6">
    <source>
        <dbReference type="ARBA" id="ARBA00022918"/>
    </source>
</evidence>
<dbReference type="GO" id="GO:0004519">
    <property type="term" value="F:endonuclease activity"/>
    <property type="evidence" value="ECO:0007669"/>
    <property type="project" value="UniProtKB-KW"/>
</dbReference>
<dbReference type="STRING" id="22663.A0A2I0ILY8"/>
<dbReference type="GO" id="GO:0003964">
    <property type="term" value="F:RNA-directed DNA polymerase activity"/>
    <property type="evidence" value="ECO:0007669"/>
    <property type="project" value="UniProtKB-KW"/>
</dbReference>
<evidence type="ECO:0000256" key="4">
    <source>
        <dbReference type="ARBA" id="ARBA00022759"/>
    </source>
</evidence>
<organism evidence="8 9">
    <name type="scientific">Punica granatum</name>
    <name type="common">Pomegranate</name>
    <dbReference type="NCBI Taxonomy" id="22663"/>
    <lineage>
        <taxon>Eukaryota</taxon>
        <taxon>Viridiplantae</taxon>
        <taxon>Streptophyta</taxon>
        <taxon>Embryophyta</taxon>
        <taxon>Tracheophyta</taxon>
        <taxon>Spermatophyta</taxon>
        <taxon>Magnoliopsida</taxon>
        <taxon>eudicotyledons</taxon>
        <taxon>Gunneridae</taxon>
        <taxon>Pentapetalae</taxon>
        <taxon>rosids</taxon>
        <taxon>malvids</taxon>
        <taxon>Myrtales</taxon>
        <taxon>Lythraceae</taxon>
        <taxon>Punica</taxon>
    </lineage>
</organism>
<dbReference type="Pfam" id="PF17917">
    <property type="entry name" value="RT_RNaseH"/>
    <property type="match status" value="1"/>
</dbReference>
<proteinExistence type="predicted"/>
<comment type="caution">
    <text evidence="8">The sequence shown here is derived from an EMBL/GenBank/DDBJ whole genome shotgun (WGS) entry which is preliminary data.</text>
</comment>
<dbReference type="PANTHER" id="PTHR48475">
    <property type="entry name" value="RIBONUCLEASE H"/>
    <property type="match status" value="1"/>
</dbReference>
<keyword evidence="6" id="KW-0695">RNA-directed DNA polymerase</keyword>
<dbReference type="InterPro" id="IPR041373">
    <property type="entry name" value="RT_RNaseH"/>
</dbReference>
<dbReference type="SUPFAM" id="SSF56672">
    <property type="entry name" value="DNA/RNA polymerases"/>
    <property type="match status" value="1"/>
</dbReference>
<dbReference type="Proteomes" id="UP000233551">
    <property type="component" value="Unassembled WGS sequence"/>
</dbReference>